<sequence length="103" mass="11877">MASKAKIPKALREQVWLVSVGPRFQTKCKVSWCTNTMNVFDFQCGHNIPESKGGKTDVHNLIPICSRCNQSMGNQYTINEWTRKFAAPRMSCWTWIKYLCSRS</sequence>
<reference evidence="2" key="1">
    <citation type="journal article" date="2020" name="Nature">
        <title>Giant virus diversity and host interactions through global metagenomics.</title>
        <authorList>
            <person name="Schulz F."/>
            <person name="Roux S."/>
            <person name="Paez-Espino D."/>
            <person name="Jungbluth S."/>
            <person name="Walsh D.A."/>
            <person name="Denef V.J."/>
            <person name="McMahon K.D."/>
            <person name="Konstantinidis K.T."/>
            <person name="Eloe-Fadrosh E.A."/>
            <person name="Kyrpides N.C."/>
            <person name="Woyke T."/>
        </authorList>
    </citation>
    <scope>NUCLEOTIDE SEQUENCE</scope>
    <source>
        <strain evidence="2">GVMAG-M-3300009180-45</strain>
    </source>
</reference>
<feature type="domain" description="HNH endonuclease 5" evidence="1">
    <location>
        <begin position="33"/>
        <end position="75"/>
    </location>
</feature>
<proteinExistence type="predicted"/>
<name>A0A6C0F1N0_9ZZZZ</name>
<organism evidence="2">
    <name type="scientific">viral metagenome</name>
    <dbReference type="NCBI Taxonomy" id="1070528"/>
    <lineage>
        <taxon>unclassified sequences</taxon>
        <taxon>metagenomes</taxon>
        <taxon>organismal metagenomes</taxon>
    </lineage>
</organism>
<dbReference type="Pfam" id="PF14279">
    <property type="entry name" value="HNH_5"/>
    <property type="match status" value="1"/>
</dbReference>
<protein>
    <recommendedName>
        <fullName evidence="1">HNH endonuclease 5 domain-containing protein</fullName>
    </recommendedName>
</protein>
<evidence type="ECO:0000313" key="2">
    <source>
        <dbReference type="EMBL" id="QHT35416.1"/>
    </source>
</evidence>
<dbReference type="AlphaFoldDB" id="A0A6C0F1N0"/>
<dbReference type="CDD" id="cd00085">
    <property type="entry name" value="HNHc"/>
    <property type="match status" value="1"/>
</dbReference>
<dbReference type="Gene3D" id="1.10.30.50">
    <property type="match status" value="1"/>
</dbReference>
<dbReference type="InterPro" id="IPR029471">
    <property type="entry name" value="HNH_5"/>
</dbReference>
<dbReference type="EMBL" id="MN739021">
    <property type="protein sequence ID" value="QHT35416.1"/>
    <property type="molecule type" value="Genomic_DNA"/>
</dbReference>
<dbReference type="InterPro" id="IPR003615">
    <property type="entry name" value="HNH_nuc"/>
</dbReference>
<accession>A0A6C0F1N0</accession>
<evidence type="ECO:0000259" key="1">
    <source>
        <dbReference type="Pfam" id="PF14279"/>
    </source>
</evidence>